<keyword evidence="8" id="KW-0282">Flagellum</keyword>
<keyword evidence="4 6" id="KW-1133">Transmembrane helix</keyword>
<evidence type="ECO:0000256" key="4">
    <source>
        <dbReference type="ARBA" id="ARBA00022989"/>
    </source>
</evidence>
<dbReference type="InterPro" id="IPR022781">
    <property type="entry name" value="Flagellar_biosynth_FliO"/>
</dbReference>
<protein>
    <submittedName>
        <fullName evidence="8">Flagellar biogenesis protein FliO</fullName>
    </submittedName>
</protein>
<feature type="signal peptide" evidence="7">
    <location>
        <begin position="1"/>
        <end position="33"/>
    </location>
</feature>
<evidence type="ECO:0000256" key="2">
    <source>
        <dbReference type="ARBA" id="ARBA00022475"/>
    </source>
</evidence>
<dbReference type="EMBL" id="SLXT01000009">
    <property type="protein sequence ID" value="TCP64500.1"/>
    <property type="molecule type" value="Genomic_DNA"/>
</dbReference>
<keyword evidence="5 6" id="KW-0472">Membrane</keyword>
<keyword evidence="9" id="KW-1185">Reference proteome</keyword>
<name>A0A4R2RKS6_9FIRM</name>
<accession>A0A4R2RKS6</accession>
<dbReference type="GO" id="GO:0016020">
    <property type="term" value="C:membrane"/>
    <property type="evidence" value="ECO:0007669"/>
    <property type="project" value="InterPro"/>
</dbReference>
<comment type="subcellular location">
    <subcellularLocation>
        <location evidence="1">Cell membrane</location>
    </subcellularLocation>
</comment>
<proteinExistence type="predicted"/>
<sequence length="216" mass="23940">MSFFWRTRTYQSMRIGVATLLLAVFACAHPVLAAPEKETANFQDQAYLAVDTAVSPPAATSTVELLFRMIIVIGVLGAVGWGAARFLRRSMASTAIGDWVAVIDQASLGPNRSLYVTELAGRFFVLAITEHAVQPIMEITDPAIIEAMRQSRDNQKNALLSTEGTLPWQKWLTHLQRLTKPATDDSFQEKINHQLALLQQTKMSNEDKSPQKGEQP</sequence>
<dbReference type="GO" id="GO:0044781">
    <property type="term" value="P:bacterial-type flagellum organization"/>
    <property type="evidence" value="ECO:0007669"/>
    <property type="project" value="InterPro"/>
</dbReference>
<gene>
    <name evidence="8" type="ORF">EDD73_10941</name>
</gene>
<evidence type="ECO:0000256" key="1">
    <source>
        <dbReference type="ARBA" id="ARBA00004236"/>
    </source>
</evidence>
<feature type="transmembrane region" description="Helical" evidence="6">
    <location>
        <begin position="65"/>
        <end position="84"/>
    </location>
</feature>
<evidence type="ECO:0000256" key="6">
    <source>
        <dbReference type="SAM" id="Phobius"/>
    </source>
</evidence>
<feature type="chain" id="PRO_5020972953" evidence="7">
    <location>
        <begin position="34"/>
        <end position="216"/>
    </location>
</feature>
<organism evidence="8 9">
    <name type="scientific">Heliophilum fasciatum</name>
    <dbReference type="NCBI Taxonomy" id="35700"/>
    <lineage>
        <taxon>Bacteria</taxon>
        <taxon>Bacillati</taxon>
        <taxon>Bacillota</taxon>
        <taxon>Clostridia</taxon>
        <taxon>Eubacteriales</taxon>
        <taxon>Heliobacteriaceae</taxon>
        <taxon>Heliophilum</taxon>
    </lineage>
</organism>
<keyword evidence="7" id="KW-0732">Signal</keyword>
<evidence type="ECO:0000256" key="5">
    <source>
        <dbReference type="ARBA" id="ARBA00023136"/>
    </source>
</evidence>
<dbReference type="Pfam" id="PF04347">
    <property type="entry name" value="FliO"/>
    <property type="match status" value="1"/>
</dbReference>
<reference evidence="8 9" key="1">
    <citation type="submission" date="2019-03" db="EMBL/GenBank/DDBJ databases">
        <title>Genomic Encyclopedia of Type Strains, Phase IV (KMG-IV): sequencing the most valuable type-strain genomes for metagenomic binning, comparative biology and taxonomic classification.</title>
        <authorList>
            <person name="Goeker M."/>
        </authorList>
    </citation>
    <scope>NUCLEOTIDE SEQUENCE [LARGE SCALE GENOMIC DNA]</scope>
    <source>
        <strain evidence="8 9">DSM 11170</strain>
    </source>
</reference>
<comment type="caution">
    <text evidence="8">The sequence shown here is derived from an EMBL/GenBank/DDBJ whole genome shotgun (WGS) entry which is preliminary data.</text>
</comment>
<dbReference type="RefSeq" id="WP_131918970.1">
    <property type="nucleotide sequence ID" value="NZ_JAOQNU010000009.1"/>
</dbReference>
<evidence type="ECO:0000313" key="8">
    <source>
        <dbReference type="EMBL" id="TCP64500.1"/>
    </source>
</evidence>
<keyword evidence="8" id="KW-0966">Cell projection</keyword>
<dbReference type="OrthoDB" id="2080636at2"/>
<keyword evidence="2" id="KW-1003">Cell membrane</keyword>
<dbReference type="PROSITE" id="PS51257">
    <property type="entry name" value="PROKAR_LIPOPROTEIN"/>
    <property type="match status" value="1"/>
</dbReference>
<evidence type="ECO:0000256" key="7">
    <source>
        <dbReference type="SAM" id="SignalP"/>
    </source>
</evidence>
<keyword evidence="3 6" id="KW-0812">Transmembrane</keyword>
<keyword evidence="8" id="KW-0969">Cilium</keyword>
<dbReference type="Proteomes" id="UP000294813">
    <property type="component" value="Unassembled WGS sequence"/>
</dbReference>
<evidence type="ECO:0000256" key="3">
    <source>
        <dbReference type="ARBA" id="ARBA00022692"/>
    </source>
</evidence>
<dbReference type="AlphaFoldDB" id="A0A4R2RKS6"/>
<evidence type="ECO:0000313" key="9">
    <source>
        <dbReference type="Proteomes" id="UP000294813"/>
    </source>
</evidence>